<dbReference type="RefSeq" id="WP_311785475.1">
    <property type="nucleotide sequence ID" value="NZ_JALDYY010000002.1"/>
</dbReference>
<dbReference type="Proteomes" id="UP001161580">
    <property type="component" value="Unassembled WGS sequence"/>
</dbReference>
<comment type="caution">
    <text evidence="1">The sequence shown here is derived from an EMBL/GenBank/DDBJ whole genome shotgun (WGS) entry which is preliminary data.</text>
</comment>
<keyword evidence="2" id="KW-1185">Reference proteome</keyword>
<dbReference type="EMBL" id="JALDYZ010000002">
    <property type="protein sequence ID" value="MDI7921301.1"/>
    <property type="molecule type" value="Genomic_DNA"/>
</dbReference>
<evidence type="ECO:0000313" key="2">
    <source>
        <dbReference type="Proteomes" id="UP001161580"/>
    </source>
</evidence>
<dbReference type="AlphaFoldDB" id="A0AAE3QAI2"/>
<evidence type="ECO:0000313" key="1">
    <source>
        <dbReference type="EMBL" id="MDI7921301.1"/>
    </source>
</evidence>
<accession>A0AAE3QAI2</accession>
<organism evidence="1 2">
    <name type="scientific">Ferirhizobium litorale</name>
    <dbReference type="NCBI Taxonomy" id="2927786"/>
    <lineage>
        <taxon>Bacteria</taxon>
        <taxon>Pseudomonadati</taxon>
        <taxon>Pseudomonadota</taxon>
        <taxon>Alphaproteobacteria</taxon>
        <taxon>Hyphomicrobiales</taxon>
        <taxon>Rhizobiaceae</taxon>
        <taxon>Ferirhizobium</taxon>
    </lineage>
</organism>
<protein>
    <submittedName>
        <fullName evidence="1">Uncharacterized protein</fullName>
    </submittedName>
</protein>
<gene>
    <name evidence="1" type="ORF">MRS75_04280</name>
</gene>
<sequence length="114" mass="12721">MEGIVAGERFAASRVDPCFFPTGLESHGALLHIPSTTRFRECHALTCGLATFAFSGLKGAPRKGRAPFWFSETSVHWRWHGWQENVLFEGVSHISHDKAGERRGPIAAMLPQFR</sequence>
<proteinExistence type="predicted"/>
<name>A0AAE3QAI2_9HYPH</name>
<reference evidence="1" key="1">
    <citation type="submission" date="2022-03" db="EMBL/GenBank/DDBJ databases">
        <title>Fererhizobium litorale gen. nov., sp. nov., isolated from sandy sediments of the Sea of Japan seashore.</title>
        <authorList>
            <person name="Romanenko L."/>
            <person name="Kurilenko V."/>
            <person name="Otstavnykh N."/>
            <person name="Svetashev V."/>
            <person name="Tekutyeva L."/>
            <person name="Isaeva M."/>
            <person name="Mikhailov V."/>
        </authorList>
    </citation>
    <scope>NUCLEOTIDE SEQUENCE</scope>
    <source>
        <strain evidence="1">KMM 9576</strain>
    </source>
</reference>